<dbReference type="RefSeq" id="WP_070394373.1">
    <property type="nucleotide sequence ID" value="NZ_CP017599.1"/>
</dbReference>
<dbReference type="NCBIfam" id="NF042906">
    <property type="entry name" value="Moor_cyan_RiPP"/>
    <property type="match status" value="1"/>
</dbReference>
<gene>
    <name evidence="2" type="ORF">BJP34_23180</name>
</gene>
<evidence type="ECO:0000313" key="3">
    <source>
        <dbReference type="Proteomes" id="UP000177870"/>
    </source>
</evidence>
<dbReference type="KEGG" id="mpro:BJP34_23180"/>
<evidence type="ECO:0000256" key="1">
    <source>
        <dbReference type="SAM" id="MobiDB-lite"/>
    </source>
</evidence>
<reference evidence="3" key="1">
    <citation type="submission" date="2016-10" db="EMBL/GenBank/DDBJ databases">
        <title>Comparative genomics uncovers the prolific and rare metabolic potential of the cyanobacterial genus Moorea.</title>
        <authorList>
            <person name="Leao T."/>
            <person name="Castelao G."/>
            <person name="Korobeynikov A."/>
            <person name="Monroe E.A."/>
            <person name="Podell S."/>
            <person name="Glukhov E."/>
            <person name="Allen E."/>
            <person name="Gerwick W.H."/>
            <person name="Gerwick L."/>
        </authorList>
    </citation>
    <scope>NUCLEOTIDE SEQUENCE [LARGE SCALE GENOMIC DNA]</scope>
    <source>
        <strain evidence="3">PAL-8-15-08-1</strain>
    </source>
</reference>
<evidence type="ECO:0000313" key="2">
    <source>
        <dbReference type="EMBL" id="AOX01946.1"/>
    </source>
</evidence>
<accession>A0A1D8TWW1</accession>
<feature type="region of interest" description="Disordered" evidence="1">
    <location>
        <begin position="1"/>
        <end position="31"/>
    </location>
</feature>
<dbReference type="EMBL" id="CP017599">
    <property type="protein sequence ID" value="AOX01946.1"/>
    <property type="molecule type" value="Genomic_DNA"/>
</dbReference>
<dbReference type="Proteomes" id="UP000177870">
    <property type="component" value="Chromosome"/>
</dbReference>
<dbReference type="AlphaFoldDB" id="A0A1D8TWW1"/>
<organism evidence="2 3">
    <name type="scientific">Moorena producens PAL-8-15-08-1</name>
    <dbReference type="NCBI Taxonomy" id="1458985"/>
    <lineage>
        <taxon>Bacteria</taxon>
        <taxon>Bacillati</taxon>
        <taxon>Cyanobacteriota</taxon>
        <taxon>Cyanophyceae</taxon>
        <taxon>Coleofasciculales</taxon>
        <taxon>Coleofasciculaceae</taxon>
        <taxon>Moorena</taxon>
    </lineage>
</organism>
<name>A0A1D8TWW1_9CYAN</name>
<sequence>MGKKKLLPGQKSPILRSTTAKPIPGLTETELTTGWDGQAQGLQPAQQCQTLHSYACPPFAGDDGE</sequence>
<proteinExistence type="predicted"/>
<protein>
    <submittedName>
        <fullName evidence="2">Uncharacterized protein</fullName>
    </submittedName>
</protein>